<dbReference type="GO" id="GO:0044550">
    <property type="term" value="P:secondary metabolite biosynthetic process"/>
    <property type="evidence" value="ECO:0007669"/>
    <property type="project" value="TreeGrafter"/>
</dbReference>
<dbReference type="PANTHER" id="PTHR34069">
    <property type="entry name" value="3-OXOACYL-[ACYL-CARRIER-PROTEIN] SYNTHASE 3"/>
    <property type="match status" value="1"/>
</dbReference>
<protein>
    <submittedName>
        <fullName evidence="5">3-oxoacyl-[acyl-carrier-protein] synthase-3</fullName>
    </submittedName>
</protein>
<sequence>MRNRAYIKDIASYLPAQKLTNDELIKDYPDWDVEKIYNKTGISTRAIAGKNECASDLAVAAAEKLFEKGICKREEVEFLILCTQSPDYYLPTTACIVQDRLKLPTTCGAFDINLGCSGYVYGLSIVKGMIESGIVSNVLLITSETYSKYLHPSDRSVRTIFGDGAAATFISSIESEEELIGPFVFGTDGSGADLLIVPAGGLRMPVSQETGIEQTFDDGAIRSPQNLFMDGAEIFNFTLKSVPSAVKELLKKSKMTIDDIDMYIFHQANAFMLETLRKKIKIPKEKFCVNNEEYGNTVSSTIPMAIELELEKNSIKKGDKLMLVGFGVGLSWAGTIIRYV</sequence>
<evidence type="ECO:0000313" key="5">
    <source>
        <dbReference type="EMBL" id="GAQ24572.1"/>
    </source>
</evidence>
<dbReference type="CDD" id="cd00830">
    <property type="entry name" value="KAS_III"/>
    <property type="match status" value="1"/>
</dbReference>
<feature type="domain" description="Beta-ketoacyl-[acyl-carrier-protein] synthase III C-terminal" evidence="3">
    <location>
        <begin position="250"/>
        <end position="339"/>
    </location>
</feature>
<keyword evidence="6" id="KW-1185">Reference proteome</keyword>
<keyword evidence="2" id="KW-0012">Acyltransferase</keyword>
<evidence type="ECO:0000256" key="2">
    <source>
        <dbReference type="ARBA" id="ARBA00023315"/>
    </source>
</evidence>
<reference evidence="5" key="1">
    <citation type="journal article" date="2016" name="Genome Announc.">
        <title>Draft Genome Sequence of the Syntrophic Lactate-Degrading Bacterium Tepidanaerobacter syntrophicus JLT.</title>
        <authorList>
            <person name="Matsuura N."/>
            <person name="Ohashi A."/>
            <person name="Tourlousse D.M."/>
            <person name="Sekiguchi Y."/>
        </authorList>
    </citation>
    <scope>NUCLEOTIDE SEQUENCE [LARGE SCALE GENOMIC DNA]</scope>
    <source>
        <strain evidence="5">JL</strain>
    </source>
</reference>
<dbReference type="Pfam" id="PF08545">
    <property type="entry name" value="ACP_syn_III"/>
    <property type="match status" value="1"/>
</dbReference>
<dbReference type="InterPro" id="IPR013747">
    <property type="entry name" value="ACP_syn_III_C"/>
</dbReference>
<dbReference type="Proteomes" id="UP000062160">
    <property type="component" value="Unassembled WGS sequence"/>
</dbReference>
<dbReference type="Pfam" id="PF08541">
    <property type="entry name" value="ACP_syn_III_C"/>
    <property type="match status" value="1"/>
</dbReference>
<name>A0A0U9HH25_9FIRM</name>
<gene>
    <name evidence="5" type="ORF">TSYNT_5419</name>
</gene>
<proteinExistence type="predicted"/>
<dbReference type="InterPro" id="IPR016039">
    <property type="entry name" value="Thiolase-like"/>
</dbReference>
<dbReference type="OrthoDB" id="9815506at2"/>
<dbReference type="GO" id="GO:0004315">
    <property type="term" value="F:3-oxoacyl-[acyl-carrier-protein] synthase activity"/>
    <property type="evidence" value="ECO:0007669"/>
    <property type="project" value="InterPro"/>
</dbReference>
<dbReference type="Gene3D" id="3.40.47.10">
    <property type="match status" value="1"/>
</dbReference>
<accession>A0A0U9HH25</accession>
<dbReference type="EMBL" id="DF976999">
    <property type="protein sequence ID" value="GAQ24572.1"/>
    <property type="molecule type" value="Genomic_DNA"/>
</dbReference>
<dbReference type="AlphaFoldDB" id="A0A0U9HH25"/>
<dbReference type="SUPFAM" id="SSF53901">
    <property type="entry name" value="Thiolase-like"/>
    <property type="match status" value="1"/>
</dbReference>
<dbReference type="STRING" id="224999.GCA_001485475_00571"/>
<evidence type="ECO:0000313" key="6">
    <source>
        <dbReference type="Proteomes" id="UP000062160"/>
    </source>
</evidence>
<dbReference type="RefSeq" id="WP_059031625.1">
    <property type="nucleotide sequence ID" value="NZ_DF976999.1"/>
</dbReference>
<dbReference type="InterPro" id="IPR013751">
    <property type="entry name" value="ACP_syn_III_N"/>
</dbReference>
<dbReference type="GO" id="GO:0006633">
    <property type="term" value="P:fatty acid biosynthetic process"/>
    <property type="evidence" value="ECO:0007669"/>
    <property type="project" value="InterPro"/>
</dbReference>
<evidence type="ECO:0000259" key="4">
    <source>
        <dbReference type="Pfam" id="PF08545"/>
    </source>
</evidence>
<evidence type="ECO:0000256" key="1">
    <source>
        <dbReference type="ARBA" id="ARBA00022679"/>
    </source>
</evidence>
<evidence type="ECO:0000259" key="3">
    <source>
        <dbReference type="Pfam" id="PF08541"/>
    </source>
</evidence>
<keyword evidence="1" id="KW-0808">Transferase</keyword>
<dbReference type="PANTHER" id="PTHR34069:SF2">
    <property type="entry name" value="BETA-KETOACYL-[ACYL-CARRIER-PROTEIN] SYNTHASE III"/>
    <property type="match status" value="1"/>
</dbReference>
<feature type="domain" description="Beta-ketoacyl-[acyl-carrier-protein] synthase III N-terminal" evidence="4">
    <location>
        <begin position="110"/>
        <end position="189"/>
    </location>
</feature>
<organism evidence="5">
    <name type="scientific">Tepidanaerobacter syntrophicus</name>
    <dbReference type="NCBI Taxonomy" id="224999"/>
    <lineage>
        <taxon>Bacteria</taxon>
        <taxon>Bacillati</taxon>
        <taxon>Bacillota</taxon>
        <taxon>Clostridia</taxon>
        <taxon>Thermosediminibacterales</taxon>
        <taxon>Tepidanaerobacteraceae</taxon>
        <taxon>Tepidanaerobacter</taxon>
    </lineage>
</organism>
<dbReference type="NCBIfam" id="NF006829">
    <property type="entry name" value="PRK09352.1"/>
    <property type="match status" value="1"/>
</dbReference>